<keyword evidence="2" id="KW-1185">Reference proteome</keyword>
<sequence>MSRASIEVVDHHRYTQINALVDGRDVMSISNNIGGVWMVGSSSCLPSDIRKSRAYVEAMSMAFEKLDEISRTTSL</sequence>
<evidence type="ECO:0000313" key="1">
    <source>
        <dbReference type="EMBL" id="ULG00203.1"/>
    </source>
</evidence>
<dbReference type="RefSeq" id="YP_010773354.1">
    <property type="nucleotide sequence ID" value="NC_074662.1"/>
</dbReference>
<dbReference type="GeneID" id="80397630"/>
<dbReference type="KEGG" id="vg:80397630"/>
<dbReference type="Proteomes" id="UP001055334">
    <property type="component" value="Segment"/>
</dbReference>
<proteinExistence type="predicted"/>
<accession>A0A9E6YJ61</accession>
<protein>
    <submittedName>
        <fullName evidence="1">Uncharacterized protein</fullName>
    </submittedName>
</protein>
<dbReference type="EMBL" id="OM141125">
    <property type="protein sequence ID" value="ULG00203.1"/>
    <property type="molecule type" value="Genomic_DNA"/>
</dbReference>
<reference evidence="1" key="1">
    <citation type="submission" date="2022-01" db="EMBL/GenBank/DDBJ databases">
        <authorList>
            <person name="Long X."/>
        </authorList>
    </citation>
    <scope>NUCLEOTIDE SEQUENCE</scope>
</reference>
<evidence type="ECO:0000313" key="2">
    <source>
        <dbReference type="Proteomes" id="UP001055334"/>
    </source>
</evidence>
<name>A0A9E6YJ61_9CAUD</name>
<organism evidence="1 2">
    <name type="scientific">Pseudomonas phage PP9W2</name>
    <dbReference type="NCBI Taxonomy" id="2914450"/>
    <lineage>
        <taxon>Viruses</taxon>
        <taxon>Duplodnaviria</taxon>
        <taxon>Heunggongvirae</taxon>
        <taxon>Uroviricota</taxon>
        <taxon>Caudoviricetes</taxon>
        <taxon>Haihevirus</taxon>
        <taxon>Haihevirus PP9W2</taxon>
    </lineage>
</organism>